<dbReference type="EMBL" id="JAMZIH010002365">
    <property type="protein sequence ID" value="KAJ1677496.1"/>
    <property type="molecule type" value="Genomic_DNA"/>
</dbReference>
<accession>A0ACC1HMF8</accession>
<sequence>MANTRELRINRSENIFIPLNVDPSTITWEAFHDEIAAKAEVRGEKIKCFYYIDHAGDKIGVACDHDLKEMFATTDEKSPLKIYIVRGDININVNALIAVEQQWDSKITPRDHYLSEVGAKPNPTPPNKSEEPPKAAPVKEEKKEKKEKAEKVKIEIEEVKEKPKEEAPPPPKNDKTDLLLEKLATVIMDNSNLTRALIEQNKLQSDNMTDLTKAVLDISGKFSSNFDLLNKTLNSWGNRICKDNEEVASLIKTEASAKTKVDVDIDVESNKSGSSGKSDSSSTTTSIKIKEEAKAEAK</sequence>
<gene>
    <name evidence="1" type="ORF">EV182_006053</name>
</gene>
<keyword evidence="2" id="KW-1185">Reference proteome</keyword>
<evidence type="ECO:0000313" key="1">
    <source>
        <dbReference type="EMBL" id="KAJ1677496.1"/>
    </source>
</evidence>
<protein>
    <submittedName>
        <fullName evidence="1">Uncharacterized protein</fullName>
    </submittedName>
</protein>
<dbReference type="Proteomes" id="UP001145114">
    <property type="component" value="Unassembled WGS sequence"/>
</dbReference>
<name>A0ACC1HMF8_9FUNG</name>
<comment type="caution">
    <text evidence="1">The sequence shown here is derived from an EMBL/GenBank/DDBJ whole genome shotgun (WGS) entry which is preliminary data.</text>
</comment>
<evidence type="ECO:0000313" key="2">
    <source>
        <dbReference type="Proteomes" id="UP001145114"/>
    </source>
</evidence>
<reference evidence="1" key="1">
    <citation type="submission" date="2022-06" db="EMBL/GenBank/DDBJ databases">
        <title>Phylogenomic reconstructions and comparative analyses of Kickxellomycotina fungi.</title>
        <authorList>
            <person name="Reynolds N.K."/>
            <person name="Stajich J.E."/>
            <person name="Barry K."/>
            <person name="Grigoriev I.V."/>
            <person name="Crous P."/>
            <person name="Smith M.E."/>
        </authorList>
    </citation>
    <scope>NUCLEOTIDE SEQUENCE</scope>
    <source>
        <strain evidence="1">RSA 2271</strain>
    </source>
</reference>
<feature type="non-terminal residue" evidence="1">
    <location>
        <position position="298"/>
    </location>
</feature>
<proteinExistence type="predicted"/>
<organism evidence="1 2">
    <name type="scientific">Spiromyces aspiralis</name>
    <dbReference type="NCBI Taxonomy" id="68401"/>
    <lineage>
        <taxon>Eukaryota</taxon>
        <taxon>Fungi</taxon>
        <taxon>Fungi incertae sedis</taxon>
        <taxon>Zoopagomycota</taxon>
        <taxon>Kickxellomycotina</taxon>
        <taxon>Kickxellomycetes</taxon>
        <taxon>Kickxellales</taxon>
        <taxon>Kickxellaceae</taxon>
        <taxon>Spiromyces</taxon>
    </lineage>
</organism>